<comment type="caution">
    <text evidence="2">The sequence shown here is derived from an EMBL/GenBank/DDBJ whole genome shotgun (WGS) entry which is preliminary data.</text>
</comment>
<organism evidence="2 3">
    <name type="scientific">Coilia grayii</name>
    <name type="common">Gray's grenadier anchovy</name>
    <dbReference type="NCBI Taxonomy" id="363190"/>
    <lineage>
        <taxon>Eukaryota</taxon>
        <taxon>Metazoa</taxon>
        <taxon>Chordata</taxon>
        <taxon>Craniata</taxon>
        <taxon>Vertebrata</taxon>
        <taxon>Euteleostomi</taxon>
        <taxon>Actinopterygii</taxon>
        <taxon>Neopterygii</taxon>
        <taxon>Teleostei</taxon>
        <taxon>Clupei</taxon>
        <taxon>Clupeiformes</taxon>
        <taxon>Clupeoidei</taxon>
        <taxon>Engraulidae</taxon>
        <taxon>Coilinae</taxon>
        <taxon>Coilia</taxon>
    </lineage>
</organism>
<dbReference type="PANTHER" id="PTHR33504">
    <property type="entry name" value="NADH DEHYDROGENASE (UBIQUINONE) 1 BETA SUBCOMPLEX, 4"/>
    <property type="match status" value="1"/>
</dbReference>
<dbReference type="AlphaFoldDB" id="A0ABD1JFF8"/>
<dbReference type="Proteomes" id="UP001591681">
    <property type="component" value="Unassembled WGS sequence"/>
</dbReference>
<feature type="region of interest" description="Disordered" evidence="1">
    <location>
        <begin position="335"/>
        <end position="358"/>
    </location>
</feature>
<dbReference type="EMBL" id="JBHFQA010000016">
    <property type="protein sequence ID" value="KAL2085877.1"/>
    <property type="molecule type" value="Genomic_DNA"/>
</dbReference>
<evidence type="ECO:0000313" key="3">
    <source>
        <dbReference type="Proteomes" id="UP001591681"/>
    </source>
</evidence>
<sequence length="358" mass="41122">MPYTTTYLCSSLSNSSCSAPTSTPVEGTQFTEGSTLNPAEYAILCDKAVRIIQRTWRRHVDIRVFTYFKGLIKFHNQGHPRVLLKHVNPREADILDSAAGVFIRFRLGGITFPPTIYYKIFTHRPIVDLCANSPKDYTHEAQRQPVARQVHNLHPVVKDDRSGWYQRVENNGWRVLAGKIASYGDAITLETTAKRLEYQHTKLLRRQDVEKRKKLRKIEWFKKMYEEGVLCARTEHRDTALLVEKSTCGMMFAVQQLGADNISEWEVDELLEWTNALNFDEYANEWKTMGTSQTSDSVKEKRQDPSNHIKCEISQLTQDDSQFVTNSSILYPQISSPVKSEHSPDPTPFYIPNGKPSF</sequence>
<gene>
    <name evidence="2" type="ORF">ACEWY4_019197</name>
</gene>
<name>A0ABD1JFF8_9TELE</name>
<proteinExistence type="predicted"/>
<evidence type="ECO:0000256" key="1">
    <source>
        <dbReference type="SAM" id="MobiDB-lite"/>
    </source>
</evidence>
<dbReference type="PANTHER" id="PTHR33504:SF2">
    <property type="entry name" value="PROTEIN MFI"/>
    <property type="match status" value="1"/>
</dbReference>
<protein>
    <submittedName>
        <fullName evidence="2">Uncharacterized protein</fullName>
    </submittedName>
</protein>
<accession>A0ABD1JFF8</accession>
<keyword evidence="3" id="KW-1185">Reference proteome</keyword>
<reference evidence="2 3" key="1">
    <citation type="submission" date="2024-09" db="EMBL/GenBank/DDBJ databases">
        <title>A chromosome-level genome assembly of Gray's grenadier anchovy, Coilia grayii.</title>
        <authorList>
            <person name="Fu Z."/>
        </authorList>
    </citation>
    <scope>NUCLEOTIDE SEQUENCE [LARGE SCALE GENOMIC DNA]</scope>
    <source>
        <strain evidence="2">G4</strain>
        <tissue evidence="2">Muscle</tissue>
    </source>
</reference>
<evidence type="ECO:0000313" key="2">
    <source>
        <dbReference type="EMBL" id="KAL2085877.1"/>
    </source>
</evidence>